<dbReference type="FunFam" id="3.30.565.10:FF:000006">
    <property type="entry name" value="Sensor histidine kinase WalK"/>
    <property type="match status" value="1"/>
</dbReference>
<dbReference type="SMART" id="SM00387">
    <property type="entry name" value="HATPase_c"/>
    <property type="match status" value="1"/>
</dbReference>
<reference evidence="9 10" key="1">
    <citation type="submission" date="2019-02" db="EMBL/GenBank/DDBJ databases">
        <title>Deep-cultivation of Planctomycetes and their phenomic and genomic characterization uncovers novel biology.</title>
        <authorList>
            <person name="Wiegand S."/>
            <person name="Jogler M."/>
            <person name="Boedeker C."/>
            <person name="Pinto D."/>
            <person name="Vollmers J."/>
            <person name="Rivas-Marin E."/>
            <person name="Kohn T."/>
            <person name="Peeters S.H."/>
            <person name="Heuer A."/>
            <person name="Rast P."/>
            <person name="Oberbeckmann S."/>
            <person name="Bunk B."/>
            <person name="Jeske O."/>
            <person name="Meyerdierks A."/>
            <person name="Storesund J.E."/>
            <person name="Kallscheuer N."/>
            <person name="Luecker S."/>
            <person name="Lage O.M."/>
            <person name="Pohl T."/>
            <person name="Merkel B.J."/>
            <person name="Hornburger P."/>
            <person name="Mueller R.-W."/>
            <person name="Bruemmer F."/>
            <person name="Labrenz M."/>
            <person name="Spormann A.M."/>
            <person name="Op den Camp H."/>
            <person name="Overmann J."/>
            <person name="Amann R."/>
            <person name="Jetten M.S.M."/>
            <person name="Mascher T."/>
            <person name="Medema M.H."/>
            <person name="Devos D.P."/>
            <person name="Kaster A.-K."/>
            <person name="Ovreas L."/>
            <person name="Rohde M."/>
            <person name="Galperin M.Y."/>
            <person name="Jogler C."/>
        </authorList>
    </citation>
    <scope>NUCLEOTIDE SEQUENCE [LARGE SCALE GENOMIC DNA]</scope>
    <source>
        <strain evidence="9 10">ElP</strain>
    </source>
</reference>
<dbReference type="SUPFAM" id="SSF47384">
    <property type="entry name" value="Homodimeric domain of signal transducing histidine kinase"/>
    <property type="match status" value="1"/>
</dbReference>
<organism evidence="9 10">
    <name type="scientific">Tautonia plasticadhaerens</name>
    <dbReference type="NCBI Taxonomy" id="2527974"/>
    <lineage>
        <taxon>Bacteria</taxon>
        <taxon>Pseudomonadati</taxon>
        <taxon>Planctomycetota</taxon>
        <taxon>Planctomycetia</taxon>
        <taxon>Isosphaerales</taxon>
        <taxon>Isosphaeraceae</taxon>
        <taxon>Tautonia</taxon>
    </lineage>
</organism>
<evidence type="ECO:0000256" key="1">
    <source>
        <dbReference type="ARBA" id="ARBA00000085"/>
    </source>
</evidence>
<keyword evidence="7" id="KW-0472">Membrane</keyword>
<dbReference type="Pfam" id="PF02518">
    <property type="entry name" value="HATPase_c"/>
    <property type="match status" value="1"/>
</dbReference>
<dbReference type="InterPro" id="IPR036890">
    <property type="entry name" value="HATPase_C_sf"/>
</dbReference>
<evidence type="ECO:0000313" key="10">
    <source>
        <dbReference type="Proteomes" id="UP000317835"/>
    </source>
</evidence>
<dbReference type="SUPFAM" id="SSF55874">
    <property type="entry name" value="ATPase domain of HSP90 chaperone/DNA topoisomerase II/histidine kinase"/>
    <property type="match status" value="1"/>
</dbReference>
<dbReference type="Pfam" id="PF00512">
    <property type="entry name" value="HisKA"/>
    <property type="match status" value="1"/>
</dbReference>
<dbReference type="PANTHER" id="PTHR43711">
    <property type="entry name" value="TWO-COMPONENT HISTIDINE KINASE"/>
    <property type="match status" value="1"/>
</dbReference>
<comment type="catalytic activity">
    <reaction evidence="1">
        <text>ATP + protein L-histidine = ADP + protein N-phospho-L-histidine.</text>
        <dbReference type="EC" id="2.7.13.3"/>
    </reaction>
</comment>
<evidence type="ECO:0000256" key="3">
    <source>
        <dbReference type="ARBA" id="ARBA00022553"/>
    </source>
</evidence>
<dbReference type="PRINTS" id="PR00344">
    <property type="entry name" value="BCTRLSENSOR"/>
</dbReference>
<dbReference type="InterPro" id="IPR005467">
    <property type="entry name" value="His_kinase_dom"/>
</dbReference>
<dbReference type="AlphaFoldDB" id="A0A518H3A5"/>
<keyword evidence="6" id="KW-0902">Two-component regulatory system</keyword>
<gene>
    <name evidence="9" type="primary">rcsC</name>
    <name evidence="9" type="ORF">ElP_32030</name>
</gene>
<dbReference type="CDD" id="cd00082">
    <property type="entry name" value="HisKA"/>
    <property type="match status" value="1"/>
</dbReference>
<dbReference type="Gene3D" id="1.10.287.130">
    <property type="match status" value="1"/>
</dbReference>
<dbReference type="InterPro" id="IPR003661">
    <property type="entry name" value="HisK_dim/P_dom"/>
</dbReference>
<proteinExistence type="predicted"/>
<evidence type="ECO:0000259" key="8">
    <source>
        <dbReference type="PROSITE" id="PS50109"/>
    </source>
</evidence>
<dbReference type="Proteomes" id="UP000317835">
    <property type="component" value="Chromosome"/>
</dbReference>
<feature type="transmembrane region" description="Helical" evidence="7">
    <location>
        <begin position="74"/>
        <end position="92"/>
    </location>
</feature>
<evidence type="ECO:0000313" key="9">
    <source>
        <dbReference type="EMBL" id="QDV35300.1"/>
    </source>
</evidence>
<keyword evidence="3" id="KW-0597">Phosphoprotein</keyword>
<dbReference type="EMBL" id="CP036426">
    <property type="protein sequence ID" value="QDV35300.1"/>
    <property type="molecule type" value="Genomic_DNA"/>
</dbReference>
<feature type="domain" description="Histidine kinase" evidence="8">
    <location>
        <begin position="152"/>
        <end position="374"/>
    </location>
</feature>
<evidence type="ECO:0000256" key="5">
    <source>
        <dbReference type="ARBA" id="ARBA00022777"/>
    </source>
</evidence>
<dbReference type="InterPro" id="IPR004358">
    <property type="entry name" value="Sig_transdc_His_kin-like_C"/>
</dbReference>
<dbReference type="EC" id="2.7.13.3" evidence="2"/>
<dbReference type="GO" id="GO:0000155">
    <property type="term" value="F:phosphorelay sensor kinase activity"/>
    <property type="evidence" value="ECO:0007669"/>
    <property type="project" value="InterPro"/>
</dbReference>
<dbReference type="InterPro" id="IPR003594">
    <property type="entry name" value="HATPase_dom"/>
</dbReference>
<evidence type="ECO:0000256" key="6">
    <source>
        <dbReference type="ARBA" id="ARBA00023012"/>
    </source>
</evidence>
<dbReference type="PANTHER" id="PTHR43711:SF31">
    <property type="entry name" value="HISTIDINE KINASE"/>
    <property type="match status" value="1"/>
</dbReference>
<sequence length="390" mass="43237">MGISDLMAWFAGGSQRYMTLYHCMNQDLPWVILTVALDLAVASGYALIALHWWREQRNSSMTVAQHALKNMKNIFVFCGICGYLFIPIKMVWPAWRLYDLFLAVLAFYTWRYAWNARELKVIYHELTRTERLVHQLDEERAESRRKSLFLNSISHDLRTPLNGLMLQAQLAEMELGDLPLSAEQVAGQREALTVIRSNAKAVAALLDRLLEYGRVEGGEESFHPIAFDLDDLVNGVVGRFRAVAGEKRLTLEVSSPPGLSVYTDATILERIVSNLVDNALKFTHAGGVRLDVERTGDSVAIHVADMGPGIAPEHLGRIFDDFFQVGNDERDRTKGFGLGLAITRRLARQLGGDVGVSSRVGSGSRFTVVLPGVVARRDAVVPAEAAAGRG</sequence>
<dbReference type="SMART" id="SM00388">
    <property type="entry name" value="HisKA"/>
    <property type="match status" value="1"/>
</dbReference>
<keyword evidence="5 9" id="KW-0418">Kinase</keyword>
<feature type="transmembrane region" description="Helical" evidence="7">
    <location>
        <begin position="28"/>
        <end position="53"/>
    </location>
</feature>
<evidence type="ECO:0000256" key="4">
    <source>
        <dbReference type="ARBA" id="ARBA00022679"/>
    </source>
</evidence>
<keyword evidence="10" id="KW-1185">Reference proteome</keyword>
<keyword evidence="7" id="KW-0812">Transmembrane</keyword>
<dbReference type="Gene3D" id="3.30.565.10">
    <property type="entry name" value="Histidine kinase-like ATPase, C-terminal domain"/>
    <property type="match status" value="1"/>
</dbReference>
<protein>
    <recommendedName>
        <fullName evidence="2">histidine kinase</fullName>
        <ecNumber evidence="2">2.7.13.3</ecNumber>
    </recommendedName>
</protein>
<keyword evidence="7" id="KW-1133">Transmembrane helix</keyword>
<keyword evidence="4 9" id="KW-0808">Transferase</keyword>
<accession>A0A518H3A5</accession>
<dbReference type="KEGG" id="tpla:ElP_32030"/>
<evidence type="ECO:0000256" key="2">
    <source>
        <dbReference type="ARBA" id="ARBA00012438"/>
    </source>
</evidence>
<name>A0A518H3A5_9BACT</name>
<evidence type="ECO:0000256" key="7">
    <source>
        <dbReference type="SAM" id="Phobius"/>
    </source>
</evidence>
<dbReference type="InterPro" id="IPR036097">
    <property type="entry name" value="HisK_dim/P_sf"/>
</dbReference>
<dbReference type="PROSITE" id="PS50109">
    <property type="entry name" value="HIS_KIN"/>
    <property type="match status" value="1"/>
</dbReference>
<dbReference type="InterPro" id="IPR050736">
    <property type="entry name" value="Sensor_HK_Regulatory"/>
</dbReference>